<proteinExistence type="predicted"/>
<reference evidence="1 2" key="1">
    <citation type="journal article" date="2015" name="Nature">
        <title>rRNA introns, odd ribosomes, and small enigmatic genomes across a large radiation of phyla.</title>
        <authorList>
            <person name="Brown C.T."/>
            <person name="Hug L.A."/>
            <person name="Thomas B.C."/>
            <person name="Sharon I."/>
            <person name="Castelle C.J."/>
            <person name="Singh A."/>
            <person name="Wilkins M.J."/>
            <person name="Williams K.H."/>
            <person name="Banfield J.F."/>
        </authorList>
    </citation>
    <scope>NUCLEOTIDE SEQUENCE [LARGE SCALE GENOMIC DNA]</scope>
</reference>
<gene>
    <name evidence="1" type="ORF">UW22_C0006G0003</name>
</gene>
<dbReference type="EMBL" id="LCHM01000006">
    <property type="protein sequence ID" value="KKT38737.1"/>
    <property type="molecule type" value="Genomic_DNA"/>
</dbReference>
<sequence length="327" mass="38225">MKPDKSRKQLVIDALMQHGKAMTLDQLSNETGILPIHIQQAVSSYDSPVVRVRKKTYDHISHFYPGRLFRFSPTDEELRLGIAYCKGGLEFFFSAWQTNPSSITIQFNEHLYILKRVCKAKEANSYFSGLKKLYTDLRLHPGDDVLFTCVDITTFTFSVSCDRLEKRDALKISIKNRLLADMVEDILKHSYSHAELEMFLVRRYLFTYPFDQPTPPDSLYKAIVKDPRFIFTPRDRISLQDGRVITGDIENMIGLKKYFFHTADGRDILVSIQTDEEFGGKYGWCTECWGRMVWEKNIGWRHANDECEIEEVPKEFWNFTELHTHIH</sequence>
<dbReference type="Proteomes" id="UP000034617">
    <property type="component" value="Unassembled WGS sequence"/>
</dbReference>
<protein>
    <submittedName>
        <fullName evidence="1">Uncharacterized protein</fullName>
    </submittedName>
</protein>
<comment type="caution">
    <text evidence="1">The sequence shown here is derived from an EMBL/GenBank/DDBJ whole genome shotgun (WGS) entry which is preliminary data.</text>
</comment>
<organism evidence="1 2">
    <name type="scientific">Candidatus Gottesmanbacteria bacterium GW2011_GWB1_44_11c</name>
    <dbReference type="NCBI Taxonomy" id="1618447"/>
    <lineage>
        <taxon>Bacteria</taxon>
        <taxon>Candidatus Gottesmaniibacteriota</taxon>
    </lineage>
</organism>
<name>A0A0G1J402_9BACT</name>
<evidence type="ECO:0000313" key="2">
    <source>
        <dbReference type="Proteomes" id="UP000034617"/>
    </source>
</evidence>
<dbReference type="AlphaFoldDB" id="A0A0G1J402"/>
<accession>A0A0G1J402</accession>
<evidence type="ECO:0000313" key="1">
    <source>
        <dbReference type="EMBL" id="KKT38737.1"/>
    </source>
</evidence>